<dbReference type="Proteomes" id="UP001162031">
    <property type="component" value="Unassembled WGS sequence"/>
</dbReference>
<proteinExistence type="predicted"/>
<name>A0AAV0UYP2_HYABA</name>
<evidence type="ECO:0000313" key="1">
    <source>
        <dbReference type="EMBL" id="CAI5740770.1"/>
    </source>
</evidence>
<comment type="caution">
    <text evidence="1">The sequence shown here is derived from an EMBL/GenBank/DDBJ whole genome shotgun (WGS) entry which is preliminary data.</text>
</comment>
<keyword evidence="2" id="KW-1185">Reference proteome</keyword>
<reference evidence="1" key="1">
    <citation type="submission" date="2022-12" db="EMBL/GenBank/DDBJ databases">
        <authorList>
            <person name="Webb A."/>
        </authorList>
    </citation>
    <scope>NUCLEOTIDE SEQUENCE</scope>
    <source>
        <strain evidence="1">Hp1</strain>
    </source>
</reference>
<gene>
    <name evidence="1" type="ORF">HBR001_LOCUS8261</name>
</gene>
<evidence type="ECO:0008006" key="3">
    <source>
        <dbReference type="Google" id="ProtNLM"/>
    </source>
</evidence>
<dbReference type="AlphaFoldDB" id="A0AAV0UYP2"/>
<protein>
    <recommendedName>
        <fullName evidence="3">RxLR effector candidate protein</fullName>
    </recommendedName>
</protein>
<evidence type="ECO:0000313" key="2">
    <source>
        <dbReference type="Proteomes" id="UP001162031"/>
    </source>
</evidence>
<accession>A0AAV0UYP2</accession>
<organism evidence="1 2">
    <name type="scientific">Hyaloperonospora brassicae</name>
    <name type="common">Brassica downy mildew</name>
    <name type="synonym">Peronospora brassicae</name>
    <dbReference type="NCBI Taxonomy" id="162125"/>
    <lineage>
        <taxon>Eukaryota</taxon>
        <taxon>Sar</taxon>
        <taxon>Stramenopiles</taxon>
        <taxon>Oomycota</taxon>
        <taxon>Peronosporomycetes</taxon>
        <taxon>Peronosporales</taxon>
        <taxon>Peronosporaceae</taxon>
        <taxon>Hyaloperonospora</taxon>
    </lineage>
</organism>
<dbReference type="EMBL" id="CANTFL010001446">
    <property type="protein sequence ID" value="CAI5740770.1"/>
    <property type="molecule type" value="Genomic_DNA"/>
</dbReference>
<sequence length="372" mass="43324">MKSRASALQMALSDLQAEAVEQKFSDWREFGYRLDETYDKMPIAEAGRLTADDSRARRYVVYDRMVQLLRYVHVPNSRVDLSEMGHVLDVLVEKRGEKEVTLFLHWLRKEGRFDPYMATQLQGVFMVMYPETVEEILSQWLRSNVHPNDVYETLVEVAAFHLRGRGSPELQRKFLRSTLTQWATYMHLYVADGRFKYGNNDMRSLFVRNGPWARDDGSVARLTFLRSVDGMADRVDNCLAALVSTQPDSLQMVLDGWQEAFMHPGEVHRLLFNRPRDRATPDAKEKVQELTYRLKFVMWHHYFDVLNVNDVCDDGDRAKQVVGNTGTAETTDLFQWLRSYSGMEDRADNLLAALASRYLTPLPMKKRRKLHR</sequence>